<proteinExistence type="inferred from homology"/>
<dbReference type="HOGENOM" id="CLU_053189_0_0_1"/>
<reference evidence="3 4" key="1">
    <citation type="journal article" date="2013" name="Plant Cell">
        <title>The transition from a phytopathogenic smut ancestor to an anamorphic biocontrol agent deciphered by comparative whole-genome analysis.</title>
        <authorList>
            <person name="Lefebvre F."/>
            <person name="Joly D.L."/>
            <person name="Labbe C."/>
            <person name="Teichmann B."/>
            <person name="Linning R."/>
            <person name="Belzile F."/>
            <person name="Bakkeren G."/>
            <person name="Belanger R.R."/>
        </authorList>
    </citation>
    <scope>NUCLEOTIDE SEQUENCE [LARGE SCALE GENOMIC DNA]</scope>
    <source>
        <strain evidence="3 4">PF-1</strain>
    </source>
</reference>
<protein>
    <recommendedName>
        <fullName evidence="1">Queuosine 5'-phosphate N-glycosylase/hydrolase</fullName>
        <ecNumber evidence="1">3.2.2.-</ecNumber>
    </recommendedName>
    <alternativeName>
        <fullName evidence="1">Queuosine-nucleotide N-glycosylase/hydrolase</fullName>
    </alternativeName>
</protein>
<evidence type="ECO:0000256" key="1">
    <source>
        <dbReference type="RuleBase" id="RU365002"/>
    </source>
</evidence>
<dbReference type="Proteomes" id="UP000053664">
    <property type="component" value="Unassembled WGS sequence"/>
</dbReference>
<dbReference type="PANTHER" id="PTHR21314:SF1">
    <property type="entry name" value="QUEUOSINE SALVAGE PROTEIN"/>
    <property type="match status" value="1"/>
</dbReference>
<evidence type="ECO:0000256" key="2">
    <source>
        <dbReference type="SAM" id="MobiDB-lite"/>
    </source>
</evidence>
<organism evidence="3 4">
    <name type="scientific">Pseudozyma flocculosa PF-1</name>
    <dbReference type="NCBI Taxonomy" id="1277687"/>
    <lineage>
        <taxon>Eukaryota</taxon>
        <taxon>Fungi</taxon>
        <taxon>Dikarya</taxon>
        <taxon>Basidiomycota</taxon>
        <taxon>Ustilaginomycotina</taxon>
        <taxon>Ustilaginomycetes</taxon>
        <taxon>Ustilaginales</taxon>
        <taxon>Ustilaginaceae</taxon>
        <taxon>Pseudozyma</taxon>
    </lineage>
</organism>
<dbReference type="RefSeq" id="XP_007879518.1">
    <property type="nucleotide sequence ID" value="XM_007881327.1"/>
</dbReference>
<evidence type="ECO:0000313" key="3">
    <source>
        <dbReference type="EMBL" id="EPQ28500.1"/>
    </source>
</evidence>
<dbReference type="AlphaFoldDB" id="A0A061H939"/>
<feature type="compositionally biased region" description="Basic and acidic residues" evidence="2">
    <location>
        <begin position="336"/>
        <end position="346"/>
    </location>
</feature>
<gene>
    <name evidence="3" type="ORF">PFL1_03803</name>
</gene>
<dbReference type="GO" id="GO:0016787">
    <property type="term" value="F:hydrolase activity"/>
    <property type="evidence" value="ECO:0007669"/>
    <property type="project" value="UniProtKB-KW"/>
</dbReference>
<dbReference type="PANTHER" id="PTHR21314">
    <property type="entry name" value="QUEUOSINE 5'-PHOSPHATE N-GLYCOSYLASE_HYDROLASE-RELATED"/>
    <property type="match status" value="1"/>
</dbReference>
<comment type="similarity">
    <text evidence="1">Belongs to the QNG1 protein family.</text>
</comment>
<dbReference type="GO" id="GO:0006400">
    <property type="term" value="P:tRNA modification"/>
    <property type="evidence" value="ECO:0007669"/>
    <property type="project" value="TreeGrafter"/>
</dbReference>
<accession>A0A061H939</accession>
<name>A0A061H939_9BASI</name>
<dbReference type="OrthoDB" id="416777at2759"/>
<comment type="function">
    <text evidence="1">Catalyzes the hydrolysis of queuosine 5'-phosphate, releasing the nucleobase queuine (q). Is required for salvage of queuine from exogenous queuosine (Q) that is imported and then converted to queuosine 5'-phosphate intracellularly.</text>
</comment>
<sequence>MPAASSTSTPAPPPAPASGTFISSVRRSCRVAREAASISISTAAIDAFLLSLDRATFDRLKTQHGLVFPLQFPNLTAEVNFLAILSLLNTLSGYRSAFHSATGSGAYQNVQRLLFGLYLTGGDDAASTAVSGSSHLTAQGLANLSAGTVAELLGVSLHEEKKHDKIEAITVGIRGGPMNEAVELVVGLCNDTGKRLLDAGYPSLGAFVIEALKDAERLTADRGDEAGADKFIEKVVTFLPGFNDAYQLPTGPVYVFKKAFFLLQALHQRLGSPSSASSSLKVPQTTTTLPMFVDNVLPTMLVQLGIVDLSSCVVDALKRWGPVETKAQEPGAAEASEGKREAKDEGPTLTAAEAYTVRAACLDAGVEVVKRAKELAKTSADKAWLDQLNEVDLDGYLWAVAKDDGALRSVPRMVERNTVMY</sequence>
<comment type="catalytic activity">
    <reaction evidence="1">
        <text>queuosine 5'-phosphate + H2O = queuine + D-ribose 5-phosphate</text>
        <dbReference type="Rhea" id="RHEA:75387"/>
        <dbReference type="ChEBI" id="CHEBI:15377"/>
        <dbReference type="ChEBI" id="CHEBI:17433"/>
        <dbReference type="ChEBI" id="CHEBI:78346"/>
        <dbReference type="ChEBI" id="CHEBI:194371"/>
    </reaction>
    <physiologicalReaction direction="left-to-right" evidence="1">
        <dbReference type="Rhea" id="RHEA:75388"/>
    </physiologicalReaction>
</comment>
<dbReference type="EC" id="3.2.2.-" evidence="1"/>
<evidence type="ECO:0000313" key="4">
    <source>
        <dbReference type="Proteomes" id="UP000053664"/>
    </source>
</evidence>
<keyword evidence="1" id="KW-0378">Hydrolase</keyword>
<dbReference type="eggNOG" id="ENOG502S4MU">
    <property type="taxonomic scope" value="Eukaryota"/>
</dbReference>
<feature type="region of interest" description="Disordered" evidence="2">
    <location>
        <begin position="325"/>
        <end position="346"/>
    </location>
</feature>
<dbReference type="EMBL" id="KE361634">
    <property type="protein sequence ID" value="EPQ28500.1"/>
    <property type="molecule type" value="Genomic_DNA"/>
</dbReference>
<dbReference type="InterPro" id="IPR019438">
    <property type="entry name" value="Q_salvage"/>
</dbReference>
<dbReference type="GeneID" id="19317911"/>
<dbReference type="KEGG" id="pfp:PFL1_03803"/>